<sequence length="197" mass="20610">MKNPSERKLIARSGALKHQAGIDLIQLSVAVGIIAFILAVGFLVVPTVMTNIKVNSETSDIQQAVSNALRVFGSGANSSGLDTSAAINLKLSPPDRIGSDGKTILNRFGGTVDWSPVNLFGTNDNKDGIEITSAGYSSDACAKLIPNVQALFTKITIGTDAVKDMTKGQALDVLKLGKLCQGGGDGQTVTINFKFTK</sequence>
<dbReference type="SUPFAM" id="SSF54523">
    <property type="entry name" value="Pili subunits"/>
    <property type="match status" value="1"/>
</dbReference>
<dbReference type="Proteomes" id="UP001455709">
    <property type="component" value="Unassembled WGS sequence"/>
</dbReference>
<feature type="domain" description="Type 4 secretion system PilS N-terminal" evidence="2">
    <location>
        <begin position="54"/>
        <end position="191"/>
    </location>
</feature>
<evidence type="ECO:0000313" key="4">
    <source>
        <dbReference type="Proteomes" id="UP001455709"/>
    </source>
</evidence>
<organism evidence="3 4">
    <name type="scientific">Chromobacterium vaccinii</name>
    <dbReference type="NCBI Taxonomy" id="1108595"/>
    <lineage>
        <taxon>Bacteria</taxon>
        <taxon>Pseudomonadati</taxon>
        <taxon>Pseudomonadota</taxon>
        <taxon>Betaproteobacteria</taxon>
        <taxon>Neisseriales</taxon>
        <taxon>Chromobacteriaceae</taxon>
        <taxon>Chromobacterium</taxon>
    </lineage>
</organism>
<dbReference type="Pfam" id="PF08805">
    <property type="entry name" value="PilS"/>
    <property type="match status" value="1"/>
</dbReference>
<dbReference type="InterPro" id="IPR045584">
    <property type="entry name" value="Pilin-like"/>
</dbReference>
<comment type="caution">
    <text evidence="3">The sequence shown here is derived from an EMBL/GenBank/DDBJ whole genome shotgun (WGS) entry which is preliminary data.</text>
</comment>
<accession>A0ABV0F6F0</accession>
<keyword evidence="1" id="KW-0472">Membrane</keyword>
<reference evidence="3 4" key="1">
    <citation type="submission" date="2024-05" db="EMBL/GenBank/DDBJ databases">
        <authorList>
            <person name="De Oliveira J.P."/>
            <person name="Noriler S.A."/>
            <person name="De Oliveira A.G."/>
            <person name="Sipoli D.S."/>
        </authorList>
    </citation>
    <scope>NUCLEOTIDE SEQUENCE [LARGE SCALE GENOMIC DNA]</scope>
    <source>
        <strain evidence="3 4">LABIM189</strain>
    </source>
</reference>
<feature type="transmembrane region" description="Helical" evidence="1">
    <location>
        <begin position="21"/>
        <end position="45"/>
    </location>
</feature>
<dbReference type="EMBL" id="JBDOJC010000001">
    <property type="protein sequence ID" value="MEO2215516.1"/>
    <property type="molecule type" value="Genomic_DNA"/>
</dbReference>
<gene>
    <name evidence="3" type="ORF">ABGV49_00345</name>
</gene>
<evidence type="ECO:0000256" key="1">
    <source>
        <dbReference type="SAM" id="Phobius"/>
    </source>
</evidence>
<evidence type="ECO:0000313" key="3">
    <source>
        <dbReference type="EMBL" id="MEO2215516.1"/>
    </source>
</evidence>
<protein>
    <submittedName>
        <fullName evidence="3">Type 4 pilus major pilin</fullName>
    </submittedName>
</protein>
<evidence type="ECO:0000259" key="2">
    <source>
        <dbReference type="Pfam" id="PF08805"/>
    </source>
</evidence>
<dbReference type="Gene3D" id="3.30.1690.10">
    <property type="entry name" value="TcpA-like pilin"/>
    <property type="match status" value="1"/>
</dbReference>
<dbReference type="RefSeq" id="WP_231150719.1">
    <property type="nucleotide sequence ID" value="NZ_JAJNRT010000003.1"/>
</dbReference>
<dbReference type="InterPro" id="IPR014911">
    <property type="entry name" value="PilS_N"/>
</dbReference>
<keyword evidence="1" id="KW-0812">Transmembrane</keyword>
<keyword evidence="1" id="KW-1133">Transmembrane helix</keyword>
<name>A0ABV0F6F0_9NEIS</name>
<keyword evidence="4" id="KW-1185">Reference proteome</keyword>
<proteinExistence type="predicted"/>